<keyword evidence="5 7" id="KW-0472">Membrane</keyword>
<evidence type="ECO:0000256" key="3">
    <source>
        <dbReference type="ARBA" id="ARBA00022692"/>
    </source>
</evidence>
<feature type="transmembrane region" description="Helical" evidence="7">
    <location>
        <begin position="83"/>
        <end position="102"/>
    </location>
</feature>
<keyword evidence="3 7" id="KW-0812">Transmembrane</keyword>
<evidence type="ECO:0000313" key="10">
    <source>
        <dbReference type="Proteomes" id="UP000765507"/>
    </source>
</evidence>
<evidence type="ECO:0000256" key="5">
    <source>
        <dbReference type="ARBA" id="ARBA00023136"/>
    </source>
</evidence>
<evidence type="ECO:0000256" key="7">
    <source>
        <dbReference type="SAM" id="Phobius"/>
    </source>
</evidence>
<evidence type="ECO:0000256" key="4">
    <source>
        <dbReference type="ARBA" id="ARBA00022989"/>
    </source>
</evidence>
<evidence type="ECO:0000259" key="8">
    <source>
        <dbReference type="Pfam" id="PF13886"/>
    </source>
</evidence>
<dbReference type="EMBL" id="JAHGAV010002122">
    <property type="protein sequence ID" value="KAG6921409.1"/>
    <property type="molecule type" value="Genomic_DNA"/>
</dbReference>
<reference evidence="9 10" key="1">
    <citation type="journal article" date="2020" name="G3 (Bethesda)">
        <title>Draft Genome of the Common Snapping Turtle, Chelydra serpentina, a Model for Phenotypic Plasticity in Reptiles.</title>
        <authorList>
            <person name="Das D."/>
            <person name="Singh S.K."/>
            <person name="Bierstedt J."/>
            <person name="Erickson A."/>
            <person name="Galli G.L.J."/>
            <person name="Crossley D.A. 2nd"/>
            <person name="Rhen T."/>
        </authorList>
    </citation>
    <scope>NUCLEOTIDE SEQUENCE [LARGE SCALE GENOMIC DNA]</scope>
    <source>
        <strain evidence="9">KW</strain>
    </source>
</reference>
<dbReference type="GO" id="GO:0005886">
    <property type="term" value="C:plasma membrane"/>
    <property type="evidence" value="ECO:0007669"/>
    <property type="project" value="TreeGrafter"/>
</dbReference>
<dbReference type="GO" id="GO:0090263">
    <property type="term" value="P:positive regulation of canonical Wnt signaling pathway"/>
    <property type="evidence" value="ECO:0007669"/>
    <property type="project" value="TreeGrafter"/>
</dbReference>
<dbReference type="AlphaFoldDB" id="A0A8T1RXC1"/>
<dbReference type="Proteomes" id="UP000765507">
    <property type="component" value="Unassembled WGS sequence"/>
</dbReference>
<sequence>MFLTGLMFGSIVIFMLCYKERVLDTQLSVEASVGIGLGIGALCGLVTMLVRSVGLFMVGLLLGLLLALAALVAMEPFYHPPTVWVPIGLLLGVGMLGAVLTLQWQRLFTTLSTAVFGSAVMTVTVDYFIELLLLVQYVYERVKVAPARPLCWYSWVILGVWPVLALLGVLVQWRVTAEGYSHTEGEAGRAGEGHGDVGSEAVGGVGSSQALSEWGGFVGRSHS</sequence>
<dbReference type="PANTHER" id="PTHR31247">
    <property type="entry name" value="TRANSMEMBRANE PROTEIN 198 FAMILY MEMBER"/>
    <property type="match status" value="1"/>
</dbReference>
<dbReference type="InterPro" id="IPR040236">
    <property type="entry name" value="TMEM198"/>
</dbReference>
<name>A0A8T1RXC1_CHESE</name>
<feature type="transmembrane region" description="Helical" evidence="7">
    <location>
        <begin position="114"/>
        <end position="139"/>
    </location>
</feature>
<dbReference type="OrthoDB" id="115781at2759"/>
<organism evidence="9 10">
    <name type="scientific">Chelydra serpentina</name>
    <name type="common">Snapping turtle</name>
    <name type="synonym">Testudo serpentina</name>
    <dbReference type="NCBI Taxonomy" id="8475"/>
    <lineage>
        <taxon>Eukaryota</taxon>
        <taxon>Metazoa</taxon>
        <taxon>Chordata</taxon>
        <taxon>Craniata</taxon>
        <taxon>Vertebrata</taxon>
        <taxon>Euteleostomi</taxon>
        <taxon>Archelosauria</taxon>
        <taxon>Testudinata</taxon>
        <taxon>Testudines</taxon>
        <taxon>Cryptodira</taxon>
        <taxon>Durocryptodira</taxon>
        <taxon>Americhelydia</taxon>
        <taxon>Chelydroidea</taxon>
        <taxon>Chelydridae</taxon>
        <taxon>Chelydra</taxon>
    </lineage>
</organism>
<evidence type="ECO:0000256" key="1">
    <source>
        <dbReference type="ARBA" id="ARBA00004141"/>
    </source>
</evidence>
<comment type="caution">
    <text evidence="9">The sequence shown here is derived from an EMBL/GenBank/DDBJ whole genome shotgun (WGS) entry which is preliminary data.</text>
</comment>
<dbReference type="PANTHER" id="PTHR31247:SF7">
    <property type="entry name" value="TRANSMEMBRANE PROTEIN 198"/>
    <property type="match status" value="1"/>
</dbReference>
<feature type="domain" description="TM7S3/TM198-like" evidence="8">
    <location>
        <begin position="1"/>
        <end position="173"/>
    </location>
</feature>
<dbReference type="InterPro" id="IPR025256">
    <property type="entry name" value="TM7S3/TM198-like_dom"/>
</dbReference>
<protein>
    <recommendedName>
        <fullName evidence="6">Transmembrane protein 198</fullName>
    </recommendedName>
</protein>
<comment type="similarity">
    <text evidence="2">Belongs to the TMEM198 family.</text>
</comment>
<keyword evidence="10" id="KW-1185">Reference proteome</keyword>
<accession>A0A8T1RXC1</accession>
<feature type="transmembrane region" description="Helical" evidence="7">
    <location>
        <begin position="29"/>
        <end position="50"/>
    </location>
</feature>
<dbReference type="Pfam" id="PF13886">
    <property type="entry name" value="TM7S3_TM198"/>
    <property type="match status" value="1"/>
</dbReference>
<comment type="subcellular location">
    <subcellularLocation>
        <location evidence="1">Membrane</location>
        <topology evidence="1">Multi-pass membrane protein</topology>
    </subcellularLocation>
</comment>
<evidence type="ECO:0000256" key="2">
    <source>
        <dbReference type="ARBA" id="ARBA00006244"/>
    </source>
</evidence>
<evidence type="ECO:0000313" key="9">
    <source>
        <dbReference type="EMBL" id="KAG6921409.1"/>
    </source>
</evidence>
<feature type="transmembrane region" description="Helical" evidence="7">
    <location>
        <begin position="55"/>
        <end position="77"/>
    </location>
</feature>
<proteinExistence type="inferred from homology"/>
<feature type="transmembrane region" description="Helical" evidence="7">
    <location>
        <begin position="151"/>
        <end position="171"/>
    </location>
</feature>
<keyword evidence="4 7" id="KW-1133">Transmembrane helix</keyword>
<dbReference type="GO" id="GO:0031410">
    <property type="term" value="C:cytoplasmic vesicle"/>
    <property type="evidence" value="ECO:0007669"/>
    <property type="project" value="TreeGrafter"/>
</dbReference>
<evidence type="ECO:0000256" key="6">
    <source>
        <dbReference type="ARBA" id="ARBA00049737"/>
    </source>
</evidence>
<gene>
    <name evidence="9" type="primary">TMEM198</name>
    <name evidence="9" type="ORF">G0U57_007975</name>
</gene>